<dbReference type="SFLD" id="SFLDG01129">
    <property type="entry name" value="C1.5:_HAD__Beta-PGM__Phosphata"/>
    <property type="match status" value="1"/>
</dbReference>
<dbReference type="Pfam" id="PF00702">
    <property type="entry name" value="Hydrolase"/>
    <property type="match status" value="1"/>
</dbReference>
<dbReference type="EMBL" id="CP126969">
    <property type="protein sequence ID" value="WIM67838.1"/>
    <property type="molecule type" value="Genomic_DNA"/>
</dbReference>
<dbReference type="SFLD" id="SFLDS00003">
    <property type="entry name" value="Haloacid_Dehalogenase"/>
    <property type="match status" value="1"/>
</dbReference>
<dbReference type="SUPFAM" id="SSF56784">
    <property type="entry name" value="HAD-like"/>
    <property type="match status" value="1"/>
</dbReference>
<dbReference type="NCBIfam" id="TIGR01509">
    <property type="entry name" value="HAD-SF-IA-v3"/>
    <property type="match status" value="1"/>
</dbReference>
<dbReference type="InterPro" id="IPR023214">
    <property type="entry name" value="HAD_sf"/>
</dbReference>
<dbReference type="Gene3D" id="3.40.50.1000">
    <property type="entry name" value="HAD superfamily/HAD-like"/>
    <property type="match status" value="1"/>
</dbReference>
<evidence type="ECO:0000313" key="1">
    <source>
        <dbReference type="EMBL" id="WIM67838.1"/>
    </source>
</evidence>
<gene>
    <name evidence="1" type="ORF">QP027_00065</name>
</gene>
<protein>
    <submittedName>
        <fullName evidence="1">HAD family phosphatase</fullName>
    </submittedName>
</protein>
<dbReference type="RefSeq" id="WP_284825162.1">
    <property type="nucleotide sequence ID" value="NZ_CP126969.1"/>
</dbReference>
<proteinExistence type="predicted"/>
<keyword evidence="2" id="KW-1185">Reference proteome</keyword>
<sequence>MTALLFDLYGVILKHRTEAGKRRLEQAAGVIDSELFWTTYNELRPAYLVGDVSDQRWWQQMALRANLNDPDIAEAIVADSETLMDVDQDMVDLVLKLIDEGYTCGILSNAPESVSTMLRERHEWLAQLDAVTFSCDIGVAKPDPRAFAVAVDAMGANIKDTIFFDDSPDNVAAAEKAGLQAHLFTSMKDVHDLQL</sequence>
<organism evidence="1 2">
    <name type="scientific">Corynebacterium breve</name>
    <dbReference type="NCBI Taxonomy" id="3049799"/>
    <lineage>
        <taxon>Bacteria</taxon>
        <taxon>Bacillati</taxon>
        <taxon>Actinomycetota</taxon>
        <taxon>Actinomycetes</taxon>
        <taxon>Mycobacteriales</taxon>
        <taxon>Corynebacteriaceae</taxon>
        <taxon>Corynebacterium</taxon>
    </lineage>
</organism>
<dbReference type="CDD" id="cd02603">
    <property type="entry name" value="HAD_sEH-N_like"/>
    <property type="match status" value="1"/>
</dbReference>
<dbReference type="PRINTS" id="PR00413">
    <property type="entry name" value="HADHALOGNASE"/>
</dbReference>
<evidence type="ECO:0000313" key="2">
    <source>
        <dbReference type="Proteomes" id="UP001225598"/>
    </source>
</evidence>
<name>A0ABY8VGR9_9CORY</name>
<dbReference type="InterPro" id="IPR006439">
    <property type="entry name" value="HAD-SF_hydro_IA"/>
</dbReference>
<dbReference type="PANTHER" id="PTHR43611:SF3">
    <property type="entry name" value="FLAVIN MONONUCLEOTIDE HYDROLASE 1, CHLOROPLATIC"/>
    <property type="match status" value="1"/>
</dbReference>
<dbReference type="Proteomes" id="UP001225598">
    <property type="component" value="Chromosome"/>
</dbReference>
<accession>A0ABY8VGR9</accession>
<dbReference type="InterPro" id="IPR036412">
    <property type="entry name" value="HAD-like_sf"/>
</dbReference>
<dbReference type="PANTHER" id="PTHR43611">
    <property type="entry name" value="ALPHA-D-GLUCOSE 1-PHOSPHATE PHOSPHATASE"/>
    <property type="match status" value="1"/>
</dbReference>
<reference evidence="1 2" key="1">
    <citation type="submission" date="2023-05" db="EMBL/GenBank/DDBJ databases">
        <title>Corynebacterium suedekumii sp. nov. and Corynebacterium breve sp. nov. isolated from raw cow's milk.</title>
        <authorList>
            <person name="Baer M.K."/>
            <person name="Mehl L."/>
            <person name="Hellmuth R."/>
            <person name="Marke G."/>
            <person name="Lipski A."/>
        </authorList>
    </citation>
    <scope>NUCLEOTIDE SEQUENCE [LARGE SCALE GENOMIC DNA]</scope>
    <source>
        <strain evidence="1 2">R4</strain>
    </source>
</reference>